<proteinExistence type="predicted"/>
<sequence>MQPTRASSSSSQSVDSSASLLAAARKVYVSYIHVSSKISQDSGRGVERLKPYLTADAFQRQRASVDSVAKRNIRTVGDPELIAFEAQSREASSGGLSAYACVDFSRVRVKTSSGKDVTPVSRPDRQTSVPIFVLENGRLVLSKDGVWSGESIC</sequence>
<evidence type="ECO:0000313" key="1">
    <source>
        <dbReference type="EMBL" id="GAA4752819.1"/>
    </source>
</evidence>
<dbReference type="EMBL" id="BAABLP010000006">
    <property type="protein sequence ID" value="GAA4752819.1"/>
    <property type="molecule type" value="Genomic_DNA"/>
</dbReference>
<keyword evidence="2" id="KW-1185">Reference proteome</keyword>
<evidence type="ECO:0008006" key="3">
    <source>
        <dbReference type="Google" id="ProtNLM"/>
    </source>
</evidence>
<comment type="caution">
    <text evidence="1">The sequence shown here is derived from an EMBL/GenBank/DDBJ whole genome shotgun (WGS) entry which is preliminary data.</text>
</comment>
<organism evidence="1 2">
    <name type="scientific">Amnibacterium soli</name>
    <dbReference type="NCBI Taxonomy" id="1282736"/>
    <lineage>
        <taxon>Bacteria</taxon>
        <taxon>Bacillati</taxon>
        <taxon>Actinomycetota</taxon>
        <taxon>Actinomycetes</taxon>
        <taxon>Micrococcales</taxon>
        <taxon>Microbacteriaceae</taxon>
        <taxon>Amnibacterium</taxon>
    </lineage>
</organism>
<name>A0ABP8ZCA0_9MICO</name>
<protein>
    <recommendedName>
        <fullName evidence="3">Resolvase/invertase-type recombinase catalytic domain-containing protein</fullName>
    </recommendedName>
</protein>
<accession>A0ABP8ZCA0</accession>
<evidence type="ECO:0000313" key="2">
    <source>
        <dbReference type="Proteomes" id="UP001500121"/>
    </source>
</evidence>
<reference evidence="2" key="1">
    <citation type="journal article" date="2019" name="Int. J. Syst. Evol. Microbiol.">
        <title>The Global Catalogue of Microorganisms (GCM) 10K type strain sequencing project: providing services to taxonomists for standard genome sequencing and annotation.</title>
        <authorList>
            <consortium name="The Broad Institute Genomics Platform"/>
            <consortium name="The Broad Institute Genome Sequencing Center for Infectious Disease"/>
            <person name="Wu L."/>
            <person name="Ma J."/>
        </authorList>
    </citation>
    <scope>NUCLEOTIDE SEQUENCE [LARGE SCALE GENOMIC DNA]</scope>
    <source>
        <strain evidence="2">JCM 19015</strain>
    </source>
</reference>
<gene>
    <name evidence="1" type="ORF">GCM10025783_27110</name>
</gene>
<dbReference type="Proteomes" id="UP001500121">
    <property type="component" value="Unassembled WGS sequence"/>
</dbReference>